<feature type="chain" id="PRO_5005222780" evidence="1">
    <location>
        <begin position="19"/>
        <end position="179"/>
    </location>
</feature>
<evidence type="ECO:0000313" key="2">
    <source>
        <dbReference type="EMBL" id="CRZ05000.1"/>
    </source>
</evidence>
<feature type="non-terminal residue" evidence="2">
    <location>
        <position position="1"/>
    </location>
</feature>
<dbReference type="AlphaFoldDB" id="A0A0H5QSR8"/>
<feature type="signal peptide" evidence="1">
    <location>
        <begin position="1"/>
        <end position="18"/>
    </location>
</feature>
<feature type="non-terminal residue" evidence="2">
    <location>
        <position position="179"/>
    </location>
</feature>
<sequence length="179" mass="20809">AYIVLFAVIQSIWLGTNCHQETELTGIIEVSGSHQKIMMIPLERPTEEASPEEWIDASECPNRFNVVKMEEPLRTEIDSLKSEERVEFRNGFAETIQKAFYKDIRDKHPNWIVIPMGIQRLDTEYSYGETAHIDFLRDANIVTLLEEYDHLSNDFLEFLGKNEKVKYAALNHYNGNVEQ</sequence>
<dbReference type="EMBL" id="HACM01004558">
    <property type="protein sequence ID" value="CRZ05000.1"/>
    <property type="molecule type" value="Transcribed_RNA"/>
</dbReference>
<accession>A0A0H5QSR8</accession>
<organism evidence="2">
    <name type="scientific">Spongospora subterranea</name>
    <dbReference type="NCBI Taxonomy" id="70186"/>
    <lineage>
        <taxon>Eukaryota</taxon>
        <taxon>Sar</taxon>
        <taxon>Rhizaria</taxon>
        <taxon>Endomyxa</taxon>
        <taxon>Phytomyxea</taxon>
        <taxon>Plasmodiophorida</taxon>
        <taxon>Plasmodiophoridae</taxon>
        <taxon>Spongospora</taxon>
    </lineage>
</organism>
<keyword evidence="1" id="KW-0732">Signal</keyword>
<name>A0A0H5QSR8_9EUKA</name>
<evidence type="ECO:0000256" key="1">
    <source>
        <dbReference type="SAM" id="SignalP"/>
    </source>
</evidence>
<reference evidence="2" key="1">
    <citation type="submission" date="2015-04" db="EMBL/GenBank/DDBJ databases">
        <title>The genome sequence of the plant pathogenic Rhizarian Plasmodiophora brassicae reveals insights in its biotrophic life cycle and the origin of chitin synthesis.</title>
        <authorList>
            <person name="Schwelm A."/>
            <person name="Fogelqvist J."/>
            <person name="Knaust A."/>
            <person name="Julke S."/>
            <person name="Lilja T."/>
            <person name="Dhandapani V."/>
            <person name="Bonilla-Rosso G."/>
            <person name="Karlsson M."/>
            <person name="Shevchenko A."/>
            <person name="Choi S.R."/>
            <person name="Kim H.G."/>
            <person name="Park J.Y."/>
            <person name="Lim Y.P."/>
            <person name="Ludwig-Muller J."/>
            <person name="Dixelius C."/>
        </authorList>
    </citation>
    <scope>NUCLEOTIDE SEQUENCE</scope>
    <source>
        <tissue evidence="2">Potato root galls</tissue>
    </source>
</reference>
<protein>
    <submittedName>
        <fullName evidence="2">Uncharacterized protein</fullName>
    </submittedName>
</protein>
<proteinExistence type="predicted"/>